<evidence type="ECO:0000313" key="3">
    <source>
        <dbReference type="EMBL" id="KAJ4845717.1"/>
    </source>
</evidence>
<feature type="region of interest" description="Disordered" evidence="1">
    <location>
        <begin position="383"/>
        <end position="404"/>
    </location>
</feature>
<keyword evidence="4" id="KW-1185">Reference proteome</keyword>
<feature type="compositionally biased region" description="Basic and acidic residues" evidence="1">
    <location>
        <begin position="357"/>
        <end position="370"/>
    </location>
</feature>
<dbReference type="SMART" id="SM00751">
    <property type="entry name" value="BSD"/>
    <property type="match status" value="1"/>
</dbReference>
<dbReference type="InterPro" id="IPR035925">
    <property type="entry name" value="BSD_dom_sf"/>
</dbReference>
<accession>A0A9Q0JLW0</accession>
<feature type="region of interest" description="Disordered" evidence="1">
    <location>
        <begin position="267"/>
        <end position="370"/>
    </location>
</feature>
<name>A0A9Q0JLW0_9ROSI</name>
<dbReference type="PANTHER" id="PTHR16019:SF24">
    <property type="entry name" value="BSD DOMAIN-CONTAINING PROTEIN"/>
    <property type="match status" value="1"/>
</dbReference>
<dbReference type="EMBL" id="JAKUCV010001598">
    <property type="protein sequence ID" value="KAJ4845717.1"/>
    <property type="molecule type" value="Genomic_DNA"/>
</dbReference>
<feature type="compositionally biased region" description="Basic and acidic residues" evidence="1">
    <location>
        <begin position="284"/>
        <end position="295"/>
    </location>
</feature>
<dbReference type="InterPro" id="IPR005607">
    <property type="entry name" value="BSD_dom"/>
</dbReference>
<dbReference type="PROSITE" id="PS50858">
    <property type="entry name" value="BSD"/>
    <property type="match status" value="1"/>
</dbReference>
<dbReference type="Gene3D" id="1.10.3970.10">
    <property type="entry name" value="BSD domain"/>
    <property type="match status" value="1"/>
</dbReference>
<dbReference type="Proteomes" id="UP001141552">
    <property type="component" value="Unassembled WGS sequence"/>
</dbReference>
<dbReference type="PANTHER" id="PTHR16019">
    <property type="entry name" value="SYNAPSE-ASSOCIATED PROTEIN"/>
    <property type="match status" value="1"/>
</dbReference>
<dbReference type="Pfam" id="PF03909">
    <property type="entry name" value="BSD"/>
    <property type="match status" value="1"/>
</dbReference>
<evidence type="ECO:0000256" key="1">
    <source>
        <dbReference type="SAM" id="MobiDB-lite"/>
    </source>
</evidence>
<reference evidence="3" key="1">
    <citation type="submission" date="2022-02" db="EMBL/GenBank/DDBJ databases">
        <authorList>
            <person name="Henning P.M."/>
            <person name="McCubbin A.G."/>
            <person name="Shore J.S."/>
        </authorList>
    </citation>
    <scope>NUCLEOTIDE SEQUENCE</scope>
    <source>
        <strain evidence="3">F60SS</strain>
        <tissue evidence="3">Leaves</tissue>
    </source>
</reference>
<feature type="domain" description="BSD" evidence="2">
    <location>
        <begin position="195"/>
        <end position="247"/>
    </location>
</feature>
<dbReference type="InterPro" id="IPR051494">
    <property type="entry name" value="BSD_domain-containing"/>
</dbReference>
<evidence type="ECO:0000313" key="4">
    <source>
        <dbReference type="Proteomes" id="UP001141552"/>
    </source>
</evidence>
<dbReference type="OrthoDB" id="73788at2759"/>
<feature type="compositionally biased region" description="Basic and acidic residues" evidence="1">
    <location>
        <begin position="321"/>
        <end position="333"/>
    </location>
</feature>
<feature type="region of interest" description="Disordered" evidence="1">
    <location>
        <begin position="1"/>
        <end position="38"/>
    </location>
</feature>
<proteinExistence type="predicted"/>
<evidence type="ECO:0000259" key="2">
    <source>
        <dbReference type="PROSITE" id="PS50858"/>
    </source>
</evidence>
<protein>
    <recommendedName>
        <fullName evidence="2">BSD domain-containing protein</fullName>
    </recommendedName>
</protein>
<reference evidence="3" key="2">
    <citation type="journal article" date="2023" name="Plants (Basel)">
        <title>Annotation of the Turnera subulata (Passifloraceae) Draft Genome Reveals the S-Locus Evolved after the Divergence of Turneroideae from Passifloroideae in a Stepwise Manner.</title>
        <authorList>
            <person name="Henning P.M."/>
            <person name="Roalson E.H."/>
            <person name="Mir W."/>
            <person name="McCubbin A.G."/>
            <person name="Shore J.S."/>
        </authorList>
    </citation>
    <scope>NUCLEOTIDE SEQUENCE</scope>
    <source>
        <strain evidence="3">F60SS</strain>
    </source>
</reference>
<comment type="caution">
    <text evidence="3">The sequence shown here is derived from an EMBL/GenBank/DDBJ whole genome shotgun (WGS) entry which is preliminary data.</text>
</comment>
<organism evidence="3 4">
    <name type="scientific">Turnera subulata</name>
    <dbReference type="NCBI Taxonomy" id="218843"/>
    <lineage>
        <taxon>Eukaryota</taxon>
        <taxon>Viridiplantae</taxon>
        <taxon>Streptophyta</taxon>
        <taxon>Embryophyta</taxon>
        <taxon>Tracheophyta</taxon>
        <taxon>Spermatophyta</taxon>
        <taxon>Magnoliopsida</taxon>
        <taxon>eudicotyledons</taxon>
        <taxon>Gunneridae</taxon>
        <taxon>Pentapetalae</taxon>
        <taxon>rosids</taxon>
        <taxon>fabids</taxon>
        <taxon>Malpighiales</taxon>
        <taxon>Passifloraceae</taxon>
        <taxon>Turnera</taxon>
    </lineage>
</organism>
<dbReference type="SUPFAM" id="SSF140383">
    <property type="entry name" value="BSD domain-like"/>
    <property type="match status" value="1"/>
</dbReference>
<feature type="compositionally biased region" description="Acidic residues" evidence="1">
    <location>
        <begin position="341"/>
        <end position="352"/>
    </location>
</feature>
<dbReference type="GO" id="GO:0005737">
    <property type="term" value="C:cytoplasm"/>
    <property type="evidence" value="ECO:0007669"/>
    <property type="project" value="TreeGrafter"/>
</dbReference>
<gene>
    <name evidence="3" type="ORF">Tsubulata_014591</name>
</gene>
<dbReference type="AlphaFoldDB" id="A0A9Q0JLW0"/>
<feature type="compositionally biased region" description="Acidic residues" evidence="1">
    <location>
        <begin position="267"/>
        <end position="279"/>
    </location>
</feature>
<feature type="compositionally biased region" description="Pro residues" evidence="1">
    <location>
        <begin position="15"/>
        <end position="26"/>
    </location>
</feature>
<sequence length="404" mass="44704">MNFFKSVFSEESTPPDSPKSPSPSGSPDPDSPETQTQPAWFLGGLIQTLATKSESVIETYRKDLEEFGSGLRKETSVIRDVASRAITDLPTSLEAGASVAQESLETVGQAIDDIGATVWKSTARIISHGRESISAAAAANHDQGGRRFDGYGNSSGRYESSPVRYNRFEMQVRAVQGDKETYCKEPEDREEYEKWRSGFVLQEKTEEIDGLIKENRVVSEIYSEVVPSEIDNAGFWSRYFYRMHKLKQAEEARALLVKRAISGEEEEDLSWDFDDEAEVGESSGKAEEEVEKRVSVGESNEGNVAEKVKIEALGDGNGGKVEGESSESCKDSDVSVVSKPEEEDLGWDEIEEVGGSNEERRKEEGAGTGRVVDDLRKRLNVAAEEEEDLSWDIEDDDDVVPVKN</sequence>